<organism evidence="2 3">
    <name type="scientific">Muraenolepis orangiensis</name>
    <name type="common">Patagonian moray cod</name>
    <dbReference type="NCBI Taxonomy" id="630683"/>
    <lineage>
        <taxon>Eukaryota</taxon>
        <taxon>Metazoa</taxon>
        <taxon>Chordata</taxon>
        <taxon>Craniata</taxon>
        <taxon>Vertebrata</taxon>
        <taxon>Euteleostomi</taxon>
        <taxon>Actinopterygii</taxon>
        <taxon>Neopterygii</taxon>
        <taxon>Teleostei</taxon>
        <taxon>Neoteleostei</taxon>
        <taxon>Acanthomorphata</taxon>
        <taxon>Zeiogadaria</taxon>
        <taxon>Gadariae</taxon>
        <taxon>Gadiformes</taxon>
        <taxon>Muraenolepidoidei</taxon>
        <taxon>Muraenolepididae</taxon>
        <taxon>Muraenolepis</taxon>
    </lineage>
</organism>
<gene>
    <name evidence="2" type="ORF">NHX12_026547</name>
</gene>
<sequence length="101" mass="11115">MDVQDQEATGRWDGLSSRDPSSRDAAMEHIQQELMRRVEDIGPIPASAPPSPASPAPPASDLNAILARLLMLSKRCPFQDIRERCAWLLRTAQVGSRYTAA</sequence>
<dbReference type="Proteomes" id="UP001148018">
    <property type="component" value="Unassembled WGS sequence"/>
</dbReference>
<protein>
    <submittedName>
        <fullName evidence="2">Uncharacterized protein</fullName>
    </submittedName>
</protein>
<evidence type="ECO:0000313" key="3">
    <source>
        <dbReference type="Proteomes" id="UP001148018"/>
    </source>
</evidence>
<dbReference type="AlphaFoldDB" id="A0A9Q0INC8"/>
<feature type="compositionally biased region" description="Pro residues" evidence="1">
    <location>
        <begin position="46"/>
        <end position="58"/>
    </location>
</feature>
<dbReference type="OrthoDB" id="9397006at2759"/>
<dbReference type="EMBL" id="JANIIK010000042">
    <property type="protein sequence ID" value="KAJ3607032.1"/>
    <property type="molecule type" value="Genomic_DNA"/>
</dbReference>
<evidence type="ECO:0000256" key="1">
    <source>
        <dbReference type="SAM" id="MobiDB-lite"/>
    </source>
</evidence>
<keyword evidence="3" id="KW-1185">Reference proteome</keyword>
<feature type="region of interest" description="Disordered" evidence="1">
    <location>
        <begin position="41"/>
        <end position="60"/>
    </location>
</feature>
<comment type="caution">
    <text evidence="2">The sequence shown here is derived from an EMBL/GenBank/DDBJ whole genome shotgun (WGS) entry which is preliminary data.</text>
</comment>
<evidence type="ECO:0000313" key="2">
    <source>
        <dbReference type="EMBL" id="KAJ3607032.1"/>
    </source>
</evidence>
<name>A0A9Q0INC8_9TELE</name>
<accession>A0A9Q0INC8</accession>
<proteinExistence type="predicted"/>
<reference evidence="2" key="1">
    <citation type="submission" date="2022-07" db="EMBL/GenBank/DDBJ databases">
        <title>Chromosome-level genome of Muraenolepis orangiensis.</title>
        <authorList>
            <person name="Kim J."/>
        </authorList>
    </citation>
    <scope>NUCLEOTIDE SEQUENCE</scope>
    <source>
        <strain evidence="2">KU_S4_2022</strain>
        <tissue evidence="2">Muscle</tissue>
    </source>
</reference>
<feature type="region of interest" description="Disordered" evidence="1">
    <location>
        <begin position="1"/>
        <end position="27"/>
    </location>
</feature>